<evidence type="ECO:0000256" key="1">
    <source>
        <dbReference type="SAM" id="MobiDB-lite"/>
    </source>
</evidence>
<reference evidence="3 4" key="1">
    <citation type="journal article" date="2018" name="IMA Fungus">
        <title>IMA Genome-F 9: Draft genome sequence of Annulohypoxylon stygium, Aspergillus mulundensis, Berkeleyomyces basicola (syn. Thielaviopsis basicola), Ceratocystis smalleyi, two Cercospora beticola strains, Coleophoma cylindrospora, Fusarium fracticaudum, Phialophora cf. hyalina, and Morchella septimelata.</title>
        <authorList>
            <person name="Wingfield B.D."/>
            <person name="Bills G.F."/>
            <person name="Dong Y."/>
            <person name="Huang W."/>
            <person name="Nel W.J."/>
            <person name="Swalarsk-Parry B.S."/>
            <person name="Vaghefi N."/>
            <person name="Wilken P.M."/>
            <person name="An Z."/>
            <person name="de Beer Z.W."/>
            <person name="De Vos L."/>
            <person name="Chen L."/>
            <person name="Duong T.A."/>
            <person name="Gao Y."/>
            <person name="Hammerbacher A."/>
            <person name="Kikkert J.R."/>
            <person name="Li Y."/>
            <person name="Li H."/>
            <person name="Li K."/>
            <person name="Li Q."/>
            <person name="Liu X."/>
            <person name="Ma X."/>
            <person name="Naidoo K."/>
            <person name="Pethybridge S.J."/>
            <person name="Sun J."/>
            <person name="Steenkamp E.T."/>
            <person name="van der Nest M.A."/>
            <person name="van Wyk S."/>
            <person name="Wingfield M.J."/>
            <person name="Xiong C."/>
            <person name="Yue Q."/>
            <person name="Zhang X."/>
        </authorList>
    </citation>
    <scope>NUCLEOTIDE SEQUENCE [LARGE SCALE GENOMIC DNA]</scope>
    <source>
        <strain evidence="3 4">BP6252</strain>
    </source>
</reference>
<gene>
    <name evidence="3" type="ORF">BP6252_04015</name>
</gene>
<dbReference type="AlphaFoldDB" id="A0A3D8RZ89"/>
<proteinExistence type="predicted"/>
<accession>A0A3D8RZ89</accession>
<name>A0A3D8RZ89_9HELO</name>
<dbReference type="OrthoDB" id="531190at2759"/>
<dbReference type="EMBL" id="PDLM01000004">
    <property type="protein sequence ID" value="RDW79377.1"/>
    <property type="molecule type" value="Genomic_DNA"/>
</dbReference>
<evidence type="ECO:0000256" key="2">
    <source>
        <dbReference type="SAM" id="Phobius"/>
    </source>
</evidence>
<keyword evidence="2" id="KW-0472">Membrane</keyword>
<comment type="caution">
    <text evidence="3">The sequence shown here is derived from an EMBL/GenBank/DDBJ whole genome shotgun (WGS) entry which is preliminary data.</text>
</comment>
<organism evidence="3 4">
    <name type="scientific">Coleophoma cylindrospora</name>
    <dbReference type="NCBI Taxonomy" id="1849047"/>
    <lineage>
        <taxon>Eukaryota</taxon>
        <taxon>Fungi</taxon>
        <taxon>Dikarya</taxon>
        <taxon>Ascomycota</taxon>
        <taxon>Pezizomycotina</taxon>
        <taxon>Leotiomycetes</taxon>
        <taxon>Helotiales</taxon>
        <taxon>Dermateaceae</taxon>
        <taxon>Coleophoma</taxon>
    </lineage>
</organism>
<evidence type="ECO:0000313" key="4">
    <source>
        <dbReference type="Proteomes" id="UP000256645"/>
    </source>
</evidence>
<sequence>MTDVVSIVIAVVSLVGSLIATGFTGWITYYVDEVKRRADAKKLVMKYRDPLLLAALDLQSRIWNLVQQNLLRFHANEDKRDLIYVYTAFLVGQFLSWTYILRREAQFLRFSTQKNNRELARNLEALMETFSTDTRPGEEPFMLWRGQQMAIGEVMTVGDGGQLYCMGYSTFSHKYKNEPDFHRWFIPIEKSIGWLVDAHQRRNRSATHRLRRLQHLLIDLIRILDEEGVGEGKGKRGYVTAAPACECNGCSRVTPVSPSEKDDGPRTGAPKSGNHAPQTLPA</sequence>
<dbReference type="Proteomes" id="UP000256645">
    <property type="component" value="Unassembled WGS sequence"/>
</dbReference>
<feature type="transmembrane region" description="Helical" evidence="2">
    <location>
        <begin position="6"/>
        <end position="31"/>
    </location>
</feature>
<keyword evidence="2" id="KW-0812">Transmembrane</keyword>
<keyword evidence="4" id="KW-1185">Reference proteome</keyword>
<evidence type="ECO:0000313" key="3">
    <source>
        <dbReference type="EMBL" id="RDW79377.1"/>
    </source>
</evidence>
<feature type="transmembrane region" description="Helical" evidence="2">
    <location>
        <begin position="83"/>
        <end position="101"/>
    </location>
</feature>
<feature type="region of interest" description="Disordered" evidence="1">
    <location>
        <begin position="250"/>
        <end position="282"/>
    </location>
</feature>
<keyword evidence="2" id="KW-1133">Transmembrane helix</keyword>
<dbReference type="STRING" id="1849047.A0A3D8RZ89"/>
<protein>
    <submittedName>
        <fullName evidence="3">Uncharacterized protein</fullName>
    </submittedName>
</protein>